<dbReference type="GO" id="GO:0008270">
    <property type="term" value="F:zinc ion binding"/>
    <property type="evidence" value="ECO:0007669"/>
    <property type="project" value="UniProtKB-KW"/>
</dbReference>
<comment type="caution">
    <text evidence="3">The sequence shown here is derived from an EMBL/GenBank/DDBJ whole genome shotgun (WGS) entry which is preliminary data.</text>
</comment>
<dbReference type="GO" id="GO:0009740">
    <property type="term" value="P:gibberellic acid mediated signaling pathway"/>
    <property type="evidence" value="ECO:0007669"/>
    <property type="project" value="TreeGrafter"/>
</dbReference>
<name>A0AAN7LSR4_TRANT</name>
<dbReference type="Proteomes" id="UP001346149">
    <property type="component" value="Unassembled WGS sequence"/>
</dbReference>
<evidence type="ECO:0000313" key="4">
    <source>
        <dbReference type="Proteomes" id="UP001346149"/>
    </source>
</evidence>
<keyword evidence="4" id="KW-1185">Reference proteome</keyword>
<dbReference type="PROSITE" id="PS00028">
    <property type="entry name" value="ZINC_FINGER_C2H2_1"/>
    <property type="match status" value="1"/>
</dbReference>
<organism evidence="3 4">
    <name type="scientific">Trapa natans</name>
    <name type="common">Water chestnut</name>
    <dbReference type="NCBI Taxonomy" id="22666"/>
    <lineage>
        <taxon>Eukaryota</taxon>
        <taxon>Viridiplantae</taxon>
        <taxon>Streptophyta</taxon>
        <taxon>Embryophyta</taxon>
        <taxon>Tracheophyta</taxon>
        <taxon>Spermatophyta</taxon>
        <taxon>Magnoliopsida</taxon>
        <taxon>eudicotyledons</taxon>
        <taxon>Gunneridae</taxon>
        <taxon>Pentapetalae</taxon>
        <taxon>rosids</taxon>
        <taxon>malvids</taxon>
        <taxon>Myrtales</taxon>
        <taxon>Lythraceae</taxon>
        <taxon>Trapa</taxon>
    </lineage>
</organism>
<dbReference type="GO" id="GO:0005634">
    <property type="term" value="C:nucleus"/>
    <property type="evidence" value="ECO:0007669"/>
    <property type="project" value="TreeGrafter"/>
</dbReference>
<dbReference type="GO" id="GO:0003700">
    <property type="term" value="F:DNA-binding transcription factor activity"/>
    <property type="evidence" value="ECO:0007669"/>
    <property type="project" value="TreeGrafter"/>
</dbReference>
<dbReference type="PANTHER" id="PTHR46353:SF5">
    <property type="entry name" value="ZINC FINGER PROTEIN 5"/>
    <property type="match status" value="1"/>
</dbReference>
<dbReference type="PROSITE" id="PS50157">
    <property type="entry name" value="ZINC_FINGER_C2H2_2"/>
    <property type="match status" value="1"/>
</dbReference>
<keyword evidence="1" id="KW-0863">Zinc-finger</keyword>
<sequence>MSGEAANRPKDVVSNLSTTTWDGENGISYSSSTCSRPFRLFGVELVERPSPVAAKPAVEGDGESVNSSCIPVDSGSGNKKTFRCQYCLKEFANSQALGGHQNAHKKERMRTKRLQLQARKASLSYYYLPPSLINNPGYVTNGSTSPWSHHQPLLARQEESFPSQISFSPPEAATDDFSSWRQATYTLPANTISFRAQEISHGHNHRRQTVDDLVETVTLPPEEEDYHRGGGASVTCLQGCKPPLDLQLSLAGLRSKRLRSSS</sequence>
<dbReference type="GO" id="GO:0009736">
    <property type="term" value="P:cytokinin-activated signaling pathway"/>
    <property type="evidence" value="ECO:0007669"/>
    <property type="project" value="TreeGrafter"/>
</dbReference>
<protein>
    <recommendedName>
        <fullName evidence="2">C2H2-type domain-containing protein</fullName>
    </recommendedName>
</protein>
<dbReference type="GO" id="GO:0000976">
    <property type="term" value="F:transcription cis-regulatory region binding"/>
    <property type="evidence" value="ECO:0007669"/>
    <property type="project" value="TreeGrafter"/>
</dbReference>
<dbReference type="SUPFAM" id="SSF57667">
    <property type="entry name" value="beta-beta-alpha zinc fingers"/>
    <property type="match status" value="1"/>
</dbReference>
<keyword evidence="1" id="KW-0862">Zinc</keyword>
<dbReference type="Gene3D" id="3.30.160.60">
    <property type="entry name" value="Classic Zinc Finger"/>
    <property type="match status" value="1"/>
</dbReference>
<feature type="domain" description="C2H2-type" evidence="2">
    <location>
        <begin position="82"/>
        <end position="109"/>
    </location>
</feature>
<accession>A0AAN7LSR4</accession>
<dbReference type="InterPro" id="IPR036236">
    <property type="entry name" value="Znf_C2H2_sf"/>
</dbReference>
<dbReference type="InterPro" id="IPR013087">
    <property type="entry name" value="Znf_C2H2_type"/>
</dbReference>
<dbReference type="AlphaFoldDB" id="A0AAN7LSR4"/>
<dbReference type="EMBL" id="JAXQNO010000009">
    <property type="protein sequence ID" value="KAK4790959.1"/>
    <property type="molecule type" value="Genomic_DNA"/>
</dbReference>
<evidence type="ECO:0000313" key="3">
    <source>
        <dbReference type="EMBL" id="KAK4790959.1"/>
    </source>
</evidence>
<reference evidence="3 4" key="1">
    <citation type="journal article" date="2023" name="Hortic Res">
        <title>Pangenome of water caltrop reveals structural variations and asymmetric subgenome divergence after allopolyploidization.</title>
        <authorList>
            <person name="Zhang X."/>
            <person name="Chen Y."/>
            <person name="Wang L."/>
            <person name="Yuan Y."/>
            <person name="Fang M."/>
            <person name="Shi L."/>
            <person name="Lu R."/>
            <person name="Comes H.P."/>
            <person name="Ma Y."/>
            <person name="Chen Y."/>
            <person name="Huang G."/>
            <person name="Zhou Y."/>
            <person name="Zheng Z."/>
            <person name="Qiu Y."/>
        </authorList>
    </citation>
    <scope>NUCLEOTIDE SEQUENCE [LARGE SCALE GENOMIC DNA]</scope>
    <source>
        <strain evidence="3">F231</strain>
    </source>
</reference>
<keyword evidence="1" id="KW-0479">Metal-binding</keyword>
<dbReference type="PANTHER" id="PTHR46353">
    <property type="entry name" value="ZINC FINGER PROTEIN 5"/>
    <property type="match status" value="1"/>
</dbReference>
<dbReference type="GO" id="GO:0010090">
    <property type="term" value="P:trichome morphogenesis"/>
    <property type="evidence" value="ECO:0007669"/>
    <property type="project" value="InterPro"/>
</dbReference>
<proteinExistence type="predicted"/>
<evidence type="ECO:0000259" key="2">
    <source>
        <dbReference type="PROSITE" id="PS50157"/>
    </source>
</evidence>
<dbReference type="InterPro" id="IPR044299">
    <property type="entry name" value="GIS3/ZFP5/ZFP6"/>
</dbReference>
<gene>
    <name evidence="3" type="ORF">SAY86_031372</name>
</gene>
<evidence type="ECO:0000256" key="1">
    <source>
        <dbReference type="PROSITE-ProRule" id="PRU00042"/>
    </source>
</evidence>
<dbReference type="Pfam" id="PF13912">
    <property type="entry name" value="zf-C2H2_6"/>
    <property type="match status" value="1"/>
</dbReference>